<comment type="caution">
    <text evidence="5">The sequence shown here is derived from an EMBL/GenBank/DDBJ whole genome shotgun (WGS) entry which is preliminary data.</text>
</comment>
<keyword evidence="1" id="KW-0805">Transcription regulation</keyword>
<dbReference type="Gene3D" id="4.10.280.10">
    <property type="entry name" value="Helix-loop-helix DNA-binding domain"/>
    <property type="match status" value="1"/>
</dbReference>
<proteinExistence type="predicted"/>
<evidence type="ECO:0000313" key="5">
    <source>
        <dbReference type="EMBL" id="KAF6143968.1"/>
    </source>
</evidence>
<accession>A0A7J7LN40</accession>
<keyword evidence="6" id="KW-1185">Reference proteome</keyword>
<protein>
    <recommendedName>
        <fullName evidence="4">BHLH domain-containing protein</fullName>
    </recommendedName>
</protein>
<dbReference type="Proteomes" id="UP000541444">
    <property type="component" value="Unassembled WGS sequence"/>
</dbReference>
<name>A0A7J7LN40_9MAGN</name>
<dbReference type="InterPro" id="IPR036638">
    <property type="entry name" value="HLH_DNA-bd_sf"/>
</dbReference>
<dbReference type="GO" id="GO:0005634">
    <property type="term" value="C:nucleus"/>
    <property type="evidence" value="ECO:0007669"/>
    <property type="project" value="TreeGrafter"/>
</dbReference>
<keyword evidence="2" id="KW-0238">DNA-binding</keyword>
<reference evidence="5 6" key="1">
    <citation type="journal article" date="2020" name="IScience">
        <title>Genome Sequencing of the Endangered Kingdonia uniflora (Circaeasteraceae, Ranunculales) Reveals Potential Mechanisms of Evolutionary Specialization.</title>
        <authorList>
            <person name="Sun Y."/>
            <person name="Deng T."/>
            <person name="Zhang A."/>
            <person name="Moore M.J."/>
            <person name="Landis J.B."/>
            <person name="Lin N."/>
            <person name="Zhang H."/>
            <person name="Zhang X."/>
            <person name="Huang J."/>
            <person name="Zhang X."/>
            <person name="Sun H."/>
            <person name="Wang H."/>
        </authorList>
    </citation>
    <scope>NUCLEOTIDE SEQUENCE [LARGE SCALE GENOMIC DNA]</scope>
    <source>
        <strain evidence="5">TB1705</strain>
        <tissue evidence="5">Leaf</tissue>
    </source>
</reference>
<dbReference type="GO" id="GO:0003677">
    <property type="term" value="F:DNA binding"/>
    <property type="evidence" value="ECO:0007669"/>
    <property type="project" value="UniProtKB-KW"/>
</dbReference>
<dbReference type="PANTHER" id="PTHR45855">
    <property type="entry name" value="TRANSCRIPTION FACTOR PIF1-RELATED"/>
    <property type="match status" value="1"/>
</dbReference>
<feature type="domain" description="BHLH" evidence="4">
    <location>
        <begin position="1"/>
        <end position="30"/>
    </location>
</feature>
<dbReference type="Pfam" id="PF00010">
    <property type="entry name" value="HLH"/>
    <property type="match status" value="1"/>
</dbReference>
<dbReference type="PANTHER" id="PTHR45855:SF6">
    <property type="entry name" value="TRANSCRIPTION FACTOR ALC"/>
    <property type="match status" value="1"/>
</dbReference>
<gene>
    <name evidence="5" type="ORF">GIB67_017576</name>
</gene>
<evidence type="ECO:0000313" key="6">
    <source>
        <dbReference type="Proteomes" id="UP000541444"/>
    </source>
</evidence>
<dbReference type="OrthoDB" id="690068at2759"/>
<dbReference type="AlphaFoldDB" id="A0A7J7LN40"/>
<dbReference type="InterPro" id="IPR011598">
    <property type="entry name" value="bHLH_dom"/>
</dbReference>
<dbReference type="SUPFAM" id="SSF47459">
    <property type="entry name" value="HLH, helix-loop-helix DNA-binding domain"/>
    <property type="match status" value="1"/>
</dbReference>
<dbReference type="GO" id="GO:0046983">
    <property type="term" value="F:protein dimerization activity"/>
    <property type="evidence" value="ECO:0007669"/>
    <property type="project" value="InterPro"/>
</dbReference>
<organism evidence="5 6">
    <name type="scientific">Kingdonia uniflora</name>
    <dbReference type="NCBI Taxonomy" id="39325"/>
    <lineage>
        <taxon>Eukaryota</taxon>
        <taxon>Viridiplantae</taxon>
        <taxon>Streptophyta</taxon>
        <taxon>Embryophyta</taxon>
        <taxon>Tracheophyta</taxon>
        <taxon>Spermatophyta</taxon>
        <taxon>Magnoliopsida</taxon>
        <taxon>Ranunculales</taxon>
        <taxon>Circaeasteraceae</taxon>
        <taxon>Kingdonia</taxon>
    </lineage>
</organism>
<evidence type="ECO:0000259" key="4">
    <source>
        <dbReference type="PROSITE" id="PS50888"/>
    </source>
</evidence>
<dbReference type="PROSITE" id="PS50888">
    <property type="entry name" value="BHLH"/>
    <property type="match status" value="1"/>
</dbReference>
<evidence type="ECO:0000256" key="3">
    <source>
        <dbReference type="ARBA" id="ARBA00023163"/>
    </source>
</evidence>
<evidence type="ECO:0000256" key="2">
    <source>
        <dbReference type="ARBA" id="ARBA00023125"/>
    </source>
</evidence>
<sequence>MKALQNLIPNSNKTDKASMLDEAIEYLKQLQLQVQMLSMRNGLSLHPMYLPGVLQPDARMSFSDGNGLQTHTSSMETSKLPLNQDSTAQTSFGLSNQCTTSQQSLAIPSLANITNSDRQYGLTSPIPAHQGPFQIQLLAVRNNISHLICVMKELYRGGILPQQPLPLSHSTRNPAENGVRPVAAESLSFDRRPPALNEIKNVEPCSMRMDRSQDVDSNQILFEHLHSLQTGRSMLNDDGRIHTMNF</sequence>
<dbReference type="EMBL" id="JACGCM010002156">
    <property type="protein sequence ID" value="KAF6143968.1"/>
    <property type="molecule type" value="Genomic_DNA"/>
</dbReference>
<evidence type="ECO:0000256" key="1">
    <source>
        <dbReference type="ARBA" id="ARBA00023015"/>
    </source>
</evidence>
<dbReference type="InterPro" id="IPR031066">
    <property type="entry name" value="bHLH_ALC-like_plant"/>
</dbReference>
<keyword evidence="3" id="KW-0804">Transcription</keyword>